<organism evidence="4 5">
    <name type="scientific">Ridgeia piscesae</name>
    <name type="common">Tubeworm</name>
    <dbReference type="NCBI Taxonomy" id="27915"/>
    <lineage>
        <taxon>Eukaryota</taxon>
        <taxon>Metazoa</taxon>
        <taxon>Spiralia</taxon>
        <taxon>Lophotrochozoa</taxon>
        <taxon>Annelida</taxon>
        <taxon>Polychaeta</taxon>
        <taxon>Sedentaria</taxon>
        <taxon>Canalipalpata</taxon>
        <taxon>Sabellida</taxon>
        <taxon>Siboglinidae</taxon>
        <taxon>Ridgeia</taxon>
    </lineage>
</organism>
<dbReference type="Proteomes" id="UP001209878">
    <property type="component" value="Unassembled WGS sequence"/>
</dbReference>
<dbReference type="SUPFAM" id="SSF57302">
    <property type="entry name" value="Snake toxin-like"/>
    <property type="match status" value="1"/>
</dbReference>
<dbReference type="InterPro" id="IPR045860">
    <property type="entry name" value="Snake_toxin-like_sf"/>
</dbReference>
<dbReference type="EMBL" id="JAODUO010000747">
    <property type="protein sequence ID" value="KAK2175138.1"/>
    <property type="molecule type" value="Genomic_DNA"/>
</dbReference>
<evidence type="ECO:0000256" key="1">
    <source>
        <dbReference type="SAM" id="Phobius"/>
    </source>
</evidence>
<evidence type="ECO:0000259" key="2">
    <source>
        <dbReference type="Pfam" id="PF06211"/>
    </source>
</evidence>
<keyword evidence="1" id="KW-1133">Transmembrane helix</keyword>
<evidence type="ECO:0000313" key="4">
    <source>
        <dbReference type="EMBL" id="KAK2175138.1"/>
    </source>
</evidence>
<proteinExistence type="predicted"/>
<feature type="domain" description="BMP and activin membrane-bound inhibitor C-terminal" evidence="3">
    <location>
        <begin position="107"/>
        <end position="155"/>
    </location>
</feature>
<reference evidence="4" key="1">
    <citation type="journal article" date="2023" name="Mol. Biol. Evol.">
        <title>Third-Generation Sequencing Reveals the Adaptive Role of the Epigenome in Three Deep-Sea Polychaetes.</title>
        <authorList>
            <person name="Perez M."/>
            <person name="Aroh O."/>
            <person name="Sun Y."/>
            <person name="Lan Y."/>
            <person name="Juniper S.K."/>
            <person name="Young C.R."/>
            <person name="Angers B."/>
            <person name="Qian P.Y."/>
        </authorList>
    </citation>
    <scope>NUCLEOTIDE SEQUENCE</scope>
    <source>
        <strain evidence="4">R07B-5</strain>
    </source>
</reference>
<protein>
    <recommendedName>
        <fullName evidence="6">BMP and activin membrane-bound inhibitor homolog</fullName>
    </recommendedName>
</protein>
<feature type="transmembrane region" description="Helical" evidence="1">
    <location>
        <begin position="115"/>
        <end position="143"/>
    </location>
</feature>
<feature type="domain" description="BMP and activin membrane-bound inhibitor N-terminal" evidence="2">
    <location>
        <begin position="1"/>
        <end position="68"/>
    </location>
</feature>
<gene>
    <name evidence="4" type="ORF">NP493_748g00021</name>
</gene>
<dbReference type="Pfam" id="PF19337">
    <property type="entry name" value="BAMBI_C"/>
    <property type="match status" value="1"/>
</dbReference>
<dbReference type="InterPro" id="IPR045806">
    <property type="entry name" value="BAMBI_C"/>
</dbReference>
<keyword evidence="1" id="KW-0472">Membrane</keyword>
<comment type="caution">
    <text evidence="4">The sequence shown here is derived from an EMBL/GenBank/DDBJ whole genome shotgun (WGS) entry which is preliminary data.</text>
</comment>
<accession>A0AAD9KR46</accession>
<evidence type="ECO:0000259" key="3">
    <source>
        <dbReference type="Pfam" id="PF19337"/>
    </source>
</evidence>
<keyword evidence="5" id="KW-1185">Reference proteome</keyword>
<evidence type="ECO:0008006" key="6">
    <source>
        <dbReference type="Google" id="ProtNLM"/>
    </source>
</evidence>
<dbReference type="AlphaFoldDB" id="A0AAD9KR46"/>
<dbReference type="CDD" id="cd23576">
    <property type="entry name" value="TFP_LU_ECD_BAMBI"/>
    <property type="match status" value="1"/>
</dbReference>
<sequence>MCKSPTGRCFSHLTYEGDASRSTHGCAESLAGEDRDACDAPGDVIHTKGAASIWPILKCCQRDMCNYMDDVDVQVYVGTQNNASAPVRGHNPRHSVLPPDNDDYRYADYISQRDLWFKAAVIAVPIAGGFILILLVLLAVRMLRHDSRRHRRLMQLNRHSRSLTKAQLYVADHFYNSGGGGENKDADLNYNSRAQHTSIYVDPTLNADMAPAPNGYARVSSNSETAEQYGVAKTVIRWGETGSPGTATVV</sequence>
<dbReference type="InterPro" id="IPR045807">
    <property type="entry name" value="BAMBI_N"/>
</dbReference>
<evidence type="ECO:0000313" key="5">
    <source>
        <dbReference type="Proteomes" id="UP001209878"/>
    </source>
</evidence>
<dbReference type="Pfam" id="PF06211">
    <property type="entry name" value="BAMBI"/>
    <property type="match status" value="1"/>
</dbReference>
<keyword evidence="1" id="KW-0812">Transmembrane</keyword>
<name>A0AAD9KR46_RIDPI</name>